<dbReference type="AlphaFoldDB" id="A0A6J4TY54"/>
<reference evidence="1" key="1">
    <citation type="submission" date="2020-02" db="EMBL/GenBank/DDBJ databases">
        <authorList>
            <person name="Meier V. D."/>
        </authorList>
    </citation>
    <scope>NUCLEOTIDE SEQUENCE</scope>
    <source>
        <strain evidence="1">AVDCRST_MAG85</strain>
    </source>
</reference>
<evidence type="ECO:0000313" key="1">
    <source>
        <dbReference type="EMBL" id="CAA9535592.1"/>
    </source>
</evidence>
<sequence length="65" mass="6662">MGNDGSWDRLVRALDTRKPVRARVTGTDDLGAVAVVEGVEGRIAIEDVPFATGGAAAAGLVGKRV</sequence>
<feature type="non-terminal residue" evidence="1">
    <location>
        <position position="65"/>
    </location>
</feature>
<proteinExistence type="predicted"/>
<gene>
    <name evidence="1" type="ORF">AVDCRST_MAG85-4084</name>
</gene>
<dbReference type="EMBL" id="CADCVT010000461">
    <property type="protein sequence ID" value="CAA9535592.1"/>
    <property type="molecule type" value="Genomic_DNA"/>
</dbReference>
<protein>
    <submittedName>
        <fullName evidence="1">Uncharacterized protein</fullName>
    </submittedName>
</protein>
<name>A0A6J4TY54_9ACTN</name>
<accession>A0A6J4TY54</accession>
<organism evidence="1">
    <name type="scientific">uncultured Solirubrobacteraceae bacterium</name>
    <dbReference type="NCBI Taxonomy" id="1162706"/>
    <lineage>
        <taxon>Bacteria</taxon>
        <taxon>Bacillati</taxon>
        <taxon>Actinomycetota</taxon>
        <taxon>Thermoleophilia</taxon>
        <taxon>Solirubrobacterales</taxon>
        <taxon>Solirubrobacteraceae</taxon>
        <taxon>environmental samples</taxon>
    </lineage>
</organism>